<organism evidence="2 3">
    <name type="scientific">Rhizobium halophytocola</name>
    <dbReference type="NCBI Taxonomy" id="735519"/>
    <lineage>
        <taxon>Bacteria</taxon>
        <taxon>Pseudomonadati</taxon>
        <taxon>Pseudomonadota</taxon>
        <taxon>Alphaproteobacteria</taxon>
        <taxon>Hyphomicrobiales</taxon>
        <taxon>Rhizobiaceae</taxon>
        <taxon>Rhizobium/Agrobacterium group</taxon>
        <taxon>Rhizobium</taxon>
    </lineage>
</organism>
<accession>A0ABS4E0T9</accession>
<evidence type="ECO:0008006" key="4">
    <source>
        <dbReference type="Google" id="ProtNLM"/>
    </source>
</evidence>
<dbReference type="InterPro" id="IPR019613">
    <property type="entry name" value="DUF4198"/>
</dbReference>
<dbReference type="EMBL" id="JAGGJU010000008">
    <property type="protein sequence ID" value="MBP1851560.1"/>
    <property type="molecule type" value="Genomic_DNA"/>
</dbReference>
<evidence type="ECO:0000313" key="2">
    <source>
        <dbReference type="EMBL" id="MBP1851560.1"/>
    </source>
</evidence>
<dbReference type="Pfam" id="PF10670">
    <property type="entry name" value="DUF4198"/>
    <property type="match status" value="1"/>
</dbReference>
<comment type="caution">
    <text evidence="2">The sequence shown here is derived from an EMBL/GenBank/DDBJ whole genome shotgun (WGS) entry which is preliminary data.</text>
</comment>
<gene>
    <name evidence="2" type="ORF">J2Z17_003008</name>
</gene>
<name>A0ABS4E0T9_9HYPH</name>
<feature type="signal peptide" evidence="1">
    <location>
        <begin position="1"/>
        <end position="24"/>
    </location>
</feature>
<evidence type="ECO:0000313" key="3">
    <source>
        <dbReference type="Proteomes" id="UP000759443"/>
    </source>
</evidence>
<dbReference type="Proteomes" id="UP000759443">
    <property type="component" value="Unassembled WGS sequence"/>
</dbReference>
<sequence>MTASAGPTALLSLALLIPPAPLVAHDFWIEPSSFAPKGGTAVSVDLRFGQQFAGEPVPRNSATIDRFKLMDGAGGSREIAGADGLTPAGTIVADDRRTQEIVFDGGGGKVQMQADPFEAYLLAYGLEWVIDYRALQGKMRSPGREIFHRHAKALLTGIAASPVATEASDQQLELVPDSDPTQERRPGLRGRVLWNGTPLAGCLVIARNRATPKSALRVRSDRDGRFNLPLAGGVWLLQSVWMQRAGWFSAHDWESHWASLTFLKPGP</sequence>
<evidence type="ECO:0000256" key="1">
    <source>
        <dbReference type="SAM" id="SignalP"/>
    </source>
</evidence>
<dbReference type="RefSeq" id="WP_209946418.1">
    <property type="nucleotide sequence ID" value="NZ_JAGGJU010000008.1"/>
</dbReference>
<proteinExistence type="predicted"/>
<reference evidence="2 3" key="1">
    <citation type="submission" date="2021-03" db="EMBL/GenBank/DDBJ databases">
        <title>Genomic Encyclopedia of Type Strains, Phase IV (KMG-IV): sequencing the most valuable type-strain genomes for metagenomic binning, comparative biology and taxonomic classification.</title>
        <authorList>
            <person name="Goeker M."/>
        </authorList>
    </citation>
    <scope>NUCLEOTIDE SEQUENCE [LARGE SCALE GENOMIC DNA]</scope>
    <source>
        <strain evidence="2 3">DSM 21600</strain>
    </source>
</reference>
<protein>
    <recommendedName>
        <fullName evidence="4">DUF4198 domain-containing protein</fullName>
    </recommendedName>
</protein>
<keyword evidence="3" id="KW-1185">Reference proteome</keyword>
<keyword evidence="1" id="KW-0732">Signal</keyword>
<feature type="chain" id="PRO_5046976363" description="DUF4198 domain-containing protein" evidence="1">
    <location>
        <begin position="25"/>
        <end position="267"/>
    </location>
</feature>